<evidence type="ECO:0000313" key="3">
    <source>
        <dbReference type="EMBL" id="OBA25179.1"/>
    </source>
</evidence>
<dbReference type="AlphaFoldDB" id="A0A1B7T8V9"/>
<reference evidence="4" key="1">
    <citation type="journal article" date="2016" name="Proc. Natl. Acad. Sci. U.S.A.">
        <title>Comparative genomics of biotechnologically important yeasts.</title>
        <authorList>
            <person name="Riley R."/>
            <person name="Haridas S."/>
            <person name="Wolfe K.H."/>
            <person name="Lopes M.R."/>
            <person name="Hittinger C.T."/>
            <person name="Goeker M."/>
            <person name="Salamov A.A."/>
            <person name="Wisecaver J.H."/>
            <person name="Long T.M."/>
            <person name="Calvey C.H."/>
            <person name="Aerts A.L."/>
            <person name="Barry K.W."/>
            <person name="Choi C."/>
            <person name="Clum A."/>
            <person name="Coughlan A.Y."/>
            <person name="Deshpande S."/>
            <person name="Douglass A.P."/>
            <person name="Hanson S.J."/>
            <person name="Klenk H.-P."/>
            <person name="LaButti K.M."/>
            <person name="Lapidus A."/>
            <person name="Lindquist E.A."/>
            <person name="Lipzen A.M."/>
            <person name="Meier-Kolthoff J.P."/>
            <person name="Ohm R.A."/>
            <person name="Otillar R.P."/>
            <person name="Pangilinan J.L."/>
            <person name="Peng Y."/>
            <person name="Rokas A."/>
            <person name="Rosa C.A."/>
            <person name="Scheuner C."/>
            <person name="Sibirny A.A."/>
            <person name="Slot J.C."/>
            <person name="Stielow J.B."/>
            <person name="Sun H."/>
            <person name="Kurtzman C.P."/>
            <person name="Blackwell M."/>
            <person name="Grigoriev I.V."/>
            <person name="Jeffries T.W."/>
        </authorList>
    </citation>
    <scope>NUCLEOTIDE SEQUENCE [LARGE SCALE GENOMIC DNA]</scope>
    <source>
        <strain evidence="4">NRRL Y-1626</strain>
    </source>
</reference>
<keyword evidence="2" id="KW-0812">Transmembrane</keyword>
<gene>
    <name evidence="3" type="ORF">HANVADRAFT_63840</name>
</gene>
<evidence type="ECO:0000256" key="2">
    <source>
        <dbReference type="SAM" id="Phobius"/>
    </source>
</evidence>
<proteinExistence type="predicted"/>
<feature type="region of interest" description="Disordered" evidence="1">
    <location>
        <begin position="565"/>
        <end position="603"/>
    </location>
</feature>
<dbReference type="Proteomes" id="UP000092321">
    <property type="component" value="Unassembled WGS sequence"/>
</dbReference>
<evidence type="ECO:0000256" key="1">
    <source>
        <dbReference type="SAM" id="MobiDB-lite"/>
    </source>
</evidence>
<feature type="non-terminal residue" evidence="3">
    <location>
        <position position="603"/>
    </location>
</feature>
<evidence type="ECO:0000313" key="4">
    <source>
        <dbReference type="Proteomes" id="UP000092321"/>
    </source>
</evidence>
<keyword evidence="2" id="KW-0472">Membrane</keyword>
<comment type="caution">
    <text evidence="3">The sequence shown here is derived from an EMBL/GenBank/DDBJ whole genome shotgun (WGS) entry which is preliminary data.</text>
</comment>
<keyword evidence="4" id="KW-1185">Reference proteome</keyword>
<organism evidence="3 4">
    <name type="scientific">Hanseniaspora valbyensis NRRL Y-1626</name>
    <dbReference type="NCBI Taxonomy" id="766949"/>
    <lineage>
        <taxon>Eukaryota</taxon>
        <taxon>Fungi</taxon>
        <taxon>Dikarya</taxon>
        <taxon>Ascomycota</taxon>
        <taxon>Saccharomycotina</taxon>
        <taxon>Saccharomycetes</taxon>
        <taxon>Saccharomycodales</taxon>
        <taxon>Saccharomycodaceae</taxon>
        <taxon>Hanseniaspora</taxon>
    </lineage>
</organism>
<dbReference type="EMBL" id="LXPE01000205">
    <property type="protein sequence ID" value="OBA25179.1"/>
    <property type="molecule type" value="Genomic_DNA"/>
</dbReference>
<sequence>MILLNKSARQKLSFLNLSYKKLIRLVVLSLVSLLLLTTIYFYNNLLQLEAVGKINNDDSKTTLNDYMVDKINKDHMTDIKDPLMLQLLGYYDTKYIIPTMEKSQLFNEQNTRFFDIDWTQNFKLEKYDYPLKLPSVTYSNKDILINKEAINHKNCIILLLSEVSAVKKTIRTIQSIVDNTPNMSKYPFYLITGFYLSDDDLVSIFHHFEDTNIEINIIKITNIVLDGKMCGESVEYLFSGISDVKEPEYKEKTKIRFNNDFENNYPLDLYKDTKSNKKWRRTRMNNKNRIPSILEEYGTASIDFNKLQSFDIFQFHCFAEFDNFMTIKPGMIFTTTNQIDLFENMDNDNDDLLVKFTNFRYSQRYRNANNLEVMEKIHQDLGKYTDSIFRNNDIDSVWKQLFSYGMKDTARYSKIRTRIYTVINKMRSKDIEDTDLFNGILLDTQDSIFISKFKLFRSLEYDLFFKNFLIMASINDDSWIPNDPLSLFLGLINRRDGNETTFYRDDFEVISDFDVMFDSSGDYSLDDVIHWNIKSVSEYMKRPNLGFEFDLSDVIKDSSMVPVKRELKREETEETKTNLENDTNVKEEEEKEKEKGKEVQKTF</sequence>
<accession>A0A1B7T8V9</accession>
<dbReference type="OrthoDB" id="3972422at2759"/>
<feature type="transmembrane region" description="Helical" evidence="2">
    <location>
        <begin position="21"/>
        <end position="42"/>
    </location>
</feature>
<protein>
    <submittedName>
        <fullName evidence="3">Uncharacterized protein</fullName>
    </submittedName>
</protein>
<name>A0A1B7T8V9_9ASCO</name>
<keyword evidence="2" id="KW-1133">Transmembrane helix</keyword>